<keyword evidence="3" id="KW-1185">Reference proteome</keyword>
<dbReference type="InterPro" id="IPR000595">
    <property type="entry name" value="cNMP-bd_dom"/>
</dbReference>
<dbReference type="STRING" id="1465490.SAMN05444277_11313"/>
<gene>
    <name evidence="2" type="ORF">SAMN05444277_11313</name>
</gene>
<keyword evidence="2" id="KW-0808">Transferase</keyword>
<proteinExistence type="predicted"/>
<dbReference type="SMART" id="SM00100">
    <property type="entry name" value="cNMP"/>
    <property type="match status" value="1"/>
</dbReference>
<evidence type="ECO:0000313" key="2">
    <source>
        <dbReference type="EMBL" id="SFQ45156.1"/>
    </source>
</evidence>
<name>A0A1I5YLT0_9BACT</name>
<dbReference type="EMBL" id="FOXQ01000013">
    <property type="protein sequence ID" value="SFQ45156.1"/>
    <property type="molecule type" value="Genomic_DNA"/>
</dbReference>
<dbReference type="InterPro" id="IPR018490">
    <property type="entry name" value="cNMP-bd_dom_sf"/>
</dbReference>
<dbReference type="PROSITE" id="PS50042">
    <property type="entry name" value="CNMP_BINDING_3"/>
    <property type="match status" value="1"/>
</dbReference>
<keyword evidence="2" id="KW-0418">Kinase</keyword>
<dbReference type="Pfam" id="PF00027">
    <property type="entry name" value="cNMP_binding"/>
    <property type="match status" value="1"/>
</dbReference>
<organism evidence="2 3">
    <name type="scientific">Parafilimonas terrae</name>
    <dbReference type="NCBI Taxonomy" id="1465490"/>
    <lineage>
        <taxon>Bacteria</taxon>
        <taxon>Pseudomonadati</taxon>
        <taxon>Bacteroidota</taxon>
        <taxon>Chitinophagia</taxon>
        <taxon>Chitinophagales</taxon>
        <taxon>Chitinophagaceae</taxon>
        <taxon>Parafilimonas</taxon>
    </lineage>
</organism>
<sequence length="193" mass="22309">MQSIFHDIYKHPLLPEADLQSIMHLHKQVNFNKGDIILKSGCIANEYYLLETGLVKAFVINYNEDEITTGFFTDGEIIISPPSLFQHTPSQETLQAVTDCVTWKIVFEDFQQLYHNLPGFREWGRVWFSQQLFSLKQRSLDMITETATNRYLKLIKEKPQVIQNVPLKQIATYLGVTDTSLSRIRKDIIKTAG</sequence>
<reference evidence="2 3" key="1">
    <citation type="submission" date="2016-10" db="EMBL/GenBank/DDBJ databases">
        <authorList>
            <person name="de Groot N.N."/>
        </authorList>
    </citation>
    <scope>NUCLEOTIDE SEQUENCE [LARGE SCALE GENOMIC DNA]</scope>
    <source>
        <strain evidence="2 3">DSM 28286</strain>
    </source>
</reference>
<dbReference type="Proteomes" id="UP000199031">
    <property type="component" value="Unassembled WGS sequence"/>
</dbReference>
<dbReference type="AlphaFoldDB" id="A0A1I5YLT0"/>
<dbReference type="RefSeq" id="WP_090661677.1">
    <property type="nucleotide sequence ID" value="NZ_FOXQ01000013.1"/>
</dbReference>
<dbReference type="CDD" id="cd00038">
    <property type="entry name" value="CAP_ED"/>
    <property type="match status" value="1"/>
</dbReference>
<evidence type="ECO:0000313" key="3">
    <source>
        <dbReference type="Proteomes" id="UP000199031"/>
    </source>
</evidence>
<dbReference type="Gene3D" id="2.60.120.10">
    <property type="entry name" value="Jelly Rolls"/>
    <property type="match status" value="1"/>
</dbReference>
<dbReference type="OrthoDB" id="1044733at2"/>
<dbReference type="GO" id="GO:0016301">
    <property type="term" value="F:kinase activity"/>
    <property type="evidence" value="ECO:0007669"/>
    <property type="project" value="UniProtKB-KW"/>
</dbReference>
<accession>A0A1I5YLT0</accession>
<protein>
    <submittedName>
        <fullName evidence="2">cAMP-binding domain of CRP or a regulatory subunit of cAMP-dependent protein kinases</fullName>
    </submittedName>
</protein>
<dbReference type="InterPro" id="IPR014710">
    <property type="entry name" value="RmlC-like_jellyroll"/>
</dbReference>
<evidence type="ECO:0000259" key="1">
    <source>
        <dbReference type="PROSITE" id="PS50042"/>
    </source>
</evidence>
<feature type="domain" description="Cyclic nucleotide-binding" evidence="1">
    <location>
        <begin position="14"/>
        <end position="113"/>
    </location>
</feature>
<dbReference type="SUPFAM" id="SSF51206">
    <property type="entry name" value="cAMP-binding domain-like"/>
    <property type="match status" value="1"/>
</dbReference>